<dbReference type="AlphaFoldDB" id="A0A2W5N1X9"/>
<comment type="caution">
    <text evidence="1">The sequence shown here is derived from an EMBL/GenBank/DDBJ whole genome shotgun (WGS) entry which is preliminary data.</text>
</comment>
<organism evidence="1 2">
    <name type="scientific">Micavibrio aeruginosavorus</name>
    <dbReference type="NCBI Taxonomy" id="349221"/>
    <lineage>
        <taxon>Bacteria</taxon>
        <taxon>Pseudomonadati</taxon>
        <taxon>Bdellovibrionota</taxon>
        <taxon>Bdellovibrionia</taxon>
        <taxon>Bdellovibrionales</taxon>
        <taxon>Pseudobdellovibrionaceae</taxon>
        <taxon>Micavibrio</taxon>
    </lineage>
</organism>
<reference evidence="1 2" key="1">
    <citation type="submission" date="2017-08" db="EMBL/GenBank/DDBJ databases">
        <title>Infants hospitalized years apart are colonized by the same room-sourced microbial strains.</title>
        <authorList>
            <person name="Brooks B."/>
            <person name="Olm M.R."/>
            <person name="Firek B.A."/>
            <person name="Baker R."/>
            <person name="Thomas B.C."/>
            <person name="Morowitz M.J."/>
            <person name="Banfield J.F."/>
        </authorList>
    </citation>
    <scope>NUCLEOTIDE SEQUENCE [LARGE SCALE GENOMIC DNA]</scope>
    <source>
        <strain evidence="1">S2_005_002_R2_29</strain>
    </source>
</reference>
<dbReference type="Proteomes" id="UP000249417">
    <property type="component" value="Unassembled WGS sequence"/>
</dbReference>
<dbReference type="EMBL" id="QFQB01000017">
    <property type="protein sequence ID" value="PZQ47084.1"/>
    <property type="molecule type" value="Genomic_DNA"/>
</dbReference>
<evidence type="ECO:0000313" key="2">
    <source>
        <dbReference type="Proteomes" id="UP000249417"/>
    </source>
</evidence>
<name>A0A2W5N1X9_9BACT</name>
<accession>A0A2W5N1X9</accession>
<evidence type="ECO:0000313" key="1">
    <source>
        <dbReference type="EMBL" id="PZQ47084.1"/>
    </source>
</evidence>
<sequence length="156" mass="17859">MANLFDVHSKKVDSGLRASIDFTLGVYIRHERQEPRASFAFDAFEFSKDAKEIQVHADDYIQRAEKTGRRIPADILAIPENDRHNWDVCFSAEVLEGDDPFFWLKEYKEHISGVWVVKELRSSFVDAGIPKKDAAQMANILVSKASFKRTQELALN</sequence>
<protein>
    <submittedName>
        <fullName evidence="1">Uncharacterized protein</fullName>
    </submittedName>
</protein>
<gene>
    <name evidence="1" type="ORF">DI551_03950</name>
</gene>
<proteinExistence type="predicted"/>